<dbReference type="Gene3D" id="3.80.10.10">
    <property type="entry name" value="Ribonuclease Inhibitor"/>
    <property type="match status" value="3"/>
</dbReference>
<dbReference type="GO" id="GO:0005615">
    <property type="term" value="C:extracellular space"/>
    <property type="evidence" value="ECO:0007669"/>
    <property type="project" value="TreeGrafter"/>
</dbReference>
<dbReference type="PROSITE" id="PS51450">
    <property type="entry name" value="LRR"/>
    <property type="match status" value="2"/>
</dbReference>
<evidence type="ECO:0000313" key="6">
    <source>
        <dbReference type="Proteomes" id="UP000694402"/>
    </source>
</evidence>
<dbReference type="PANTHER" id="PTHR24373">
    <property type="entry name" value="SLIT RELATED LEUCINE-RICH REPEAT NEURONAL PROTEIN"/>
    <property type="match status" value="1"/>
</dbReference>
<dbReference type="InterPro" id="IPR003591">
    <property type="entry name" value="Leu-rich_rpt_typical-subtyp"/>
</dbReference>
<dbReference type="InterPro" id="IPR032675">
    <property type="entry name" value="LRR_dom_sf"/>
</dbReference>
<organism evidence="5 6">
    <name type="scientific">Oncorhynchus tshawytscha</name>
    <name type="common">Chinook salmon</name>
    <name type="synonym">Salmo tshawytscha</name>
    <dbReference type="NCBI Taxonomy" id="74940"/>
    <lineage>
        <taxon>Eukaryota</taxon>
        <taxon>Metazoa</taxon>
        <taxon>Chordata</taxon>
        <taxon>Craniata</taxon>
        <taxon>Vertebrata</taxon>
        <taxon>Euteleostomi</taxon>
        <taxon>Actinopterygii</taxon>
        <taxon>Neopterygii</taxon>
        <taxon>Teleostei</taxon>
        <taxon>Protacanthopterygii</taxon>
        <taxon>Salmoniformes</taxon>
        <taxon>Salmonidae</taxon>
        <taxon>Salmoninae</taxon>
        <taxon>Oncorhynchus</taxon>
    </lineage>
</organism>
<dbReference type="InterPro" id="IPR001611">
    <property type="entry name" value="Leu-rich_rpt"/>
</dbReference>
<evidence type="ECO:0000256" key="4">
    <source>
        <dbReference type="SAM" id="SignalP"/>
    </source>
</evidence>
<dbReference type="AlphaFoldDB" id="A0A8C8MDX0"/>
<keyword evidence="2 4" id="KW-0732">Signal</keyword>
<dbReference type="GO" id="GO:0031012">
    <property type="term" value="C:extracellular matrix"/>
    <property type="evidence" value="ECO:0007669"/>
    <property type="project" value="TreeGrafter"/>
</dbReference>
<name>A0A8C8MDX0_ONCTS</name>
<dbReference type="SUPFAM" id="SSF52058">
    <property type="entry name" value="L domain-like"/>
    <property type="match status" value="2"/>
</dbReference>
<keyword evidence="6" id="KW-1185">Reference proteome</keyword>
<evidence type="ECO:0000256" key="1">
    <source>
        <dbReference type="ARBA" id="ARBA00022614"/>
    </source>
</evidence>
<reference evidence="5" key="2">
    <citation type="submission" date="2025-09" db="UniProtKB">
        <authorList>
            <consortium name="Ensembl"/>
        </authorList>
    </citation>
    <scope>IDENTIFICATION</scope>
</reference>
<proteinExistence type="predicted"/>
<dbReference type="PANTHER" id="PTHR24373:SF370">
    <property type="entry name" value="FISH-LIPS, ISOFORM E"/>
    <property type="match status" value="1"/>
</dbReference>
<feature type="signal peptide" evidence="4">
    <location>
        <begin position="1"/>
        <end position="20"/>
    </location>
</feature>
<dbReference type="Ensembl" id="ENSOTST00005092189.2">
    <property type="protein sequence ID" value="ENSOTSP00005084873.1"/>
    <property type="gene ID" value="ENSOTSG00005040124.2"/>
</dbReference>
<dbReference type="PROSITE" id="PS51257">
    <property type="entry name" value="PROKAR_LIPOPROTEIN"/>
    <property type="match status" value="1"/>
</dbReference>
<keyword evidence="1" id="KW-0433">Leucine-rich repeat</keyword>
<dbReference type="Pfam" id="PF13855">
    <property type="entry name" value="LRR_8"/>
    <property type="match status" value="2"/>
</dbReference>
<dbReference type="GeneTree" id="ENSGT00940000161095"/>
<feature type="chain" id="PRO_5034066731" description="Toll-like receptor 5" evidence="4">
    <location>
        <begin position="21"/>
        <end position="530"/>
    </location>
</feature>
<keyword evidence="3" id="KW-0677">Repeat</keyword>
<dbReference type="Proteomes" id="UP000694402">
    <property type="component" value="Unassembled WGS sequence"/>
</dbReference>
<sequence>MMRNLILLAIFGVYLQVVKYTPTCPLYGSIAACTSQSLHQVPLLPPDITIVYMSGNYSEINETSFSGLEGLKELDLSWQRVNWLIVRTNTFQRLANLAKLYLGHNSGLQIEPNGFVGLPLVSLVSLDLYGNQMKGIQPALFFVNMTDFQKLNVALNRMKSLCEVDLLGFQGKHFQLLDLSSIQLNSMTQCGFDWEICRNPLRNMSMEILDLPSNGFNVDKAKLFFSAIRGTKTPHLILEHSTMGKSFCFSDVKDPDRKTLRASRIVFFGLLQWLNLSHNLIGEIYSYTFENLPSILELDLSYNHIGTNGYLAPFPNIQLLRLTDNKITSLEGLAGFANSTIILNIQNNRLTHLEDLLWYGNNFKKWCIFNNNISVPAVNYLKLLELRNIALQVIWARGECLHVFENLGNLFSLDLSLNSLQALPDGIFKGLISLEEMRSPLQLPHIPPTRHFPRDSQNTSPLLQFLASPDPAAFHSLSWINLYRNRFHDSTVTAAWRTNVPFLDQLDEFSCDFSSNLHGISLLNYISHIV</sequence>
<protein>
    <recommendedName>
        <fullName evidence="7">Toll-like receptor 5</fullName>
    </recommendedName>
</protein>
<dbReference type="SMART" id="SM00369">
    <property type="entry name" value="LRR_TYP"/>
    <property type="match status" value="5"/>
</dbReference>
<evidence type="ECO:0008006" key="7">
    <source>
        <dbReference type="Google" id="ProtNLM"/>
    </source>
</evidence>
<evidence type="ECO:0000256" key="3">
    <source>
        <dbReference type="ARBA" id="ARBA00022737"/>
    </source>
</evidence>
<accession>A0A8C8MDX0</accession>
<evidence type="ECO:0000256" key="2">
    <source>
        <dbReference type="ARBA" id="ARBA00022729"/>
    </source>
</evidence>
<dbReference type="InterPro" id="IPR050328">
    <property type="entry name" value="Dev_Immune_Receptor"/>
</dbReference>
<evidence type="ECO:0000313" key="5">
    <source>
        <dbReference type="Ensembl" id="ENSOTSP00005084873.1"/>
    </source>
</evidence>
<reference evidence="5" key="1">
    <citation type="submission" date="2025-08" db="UniProtKB">
        <authorList>
            <consortium name="Ensembl"/>
        </authorList>
    </citation>
    <scope>IDENTIFICATION</scope>
</reference>